<organism evidence="10 11">
    <name type="scientific">Comamonas testosteroni</name>
    <name type="common">Pseudomonas testosteroni</name>
    <dbReference type="NCBI Taxonomy" id="285"/>
    <lineage>
        <taxon>Bacteria</taxon>
        <taxon>Pseudomonadati</taxon>
        <taxon>Pseudomonadota</taxon>
        <taxon>Betaproteobacteria</taxon>
        <taxon>Burkholderiales</taxon>
        <taxon>Comamonadaceae</taxon>
        <taxon>Comamonas</taxon>
    </lineage>
</organism>
<evidence type="ECO:0000256" key="3">
    <source>
        <dbReference type="ARBA" id="ARBA00022481"/>
    </source>
</evidence>
<comment type="caution">
    <text evidence="10">The sequence shown here is derived from an EMBL/GenBank/DDBJ whole genome shotgun (WGS) entry which is preliminary data.</text>
</comment>
<keyword evidence="3" id="KW-0488">Methylation</keyword>
<comment type="subcellular location">
    <subcellularLocation>
        <location evidence="1">Cell inner membrane</location>
        <topology evidence="1">Single-pass membrane protein</topology>
    </subcellularLocation>
</comment>
<dbReference type="InterPro" id="IPR051621">
    <property type="entry name" value="T2SS_protein_J"/>
</dbReference>
<reference evidence="10 11" key="1">
    <citation type="submission" date="2018-08" db="EMBL/GenBank/DDBJ databases">
        <title>Comamonas testosteroni strain SWCO2.</title>
        <authorList>
            <person name="Jiang N."/>
            <person name="Zhang X.Z."/>
        </authorList>
    </citation>
    <scope>NUCLEOTIDE SEQUENCE [LARGE SCALE GENOMIC DNA]</scope>
    <source>
        <strain evidence="10 11">SWCO2</strain>
    </source>
</reference>
<keyword evidence="11" id="KW-1185">Reference proteome</keyword>
<keyword evidence="4" id="KW-0997">Cell inner membrane</keyword>
<sequence length="267" mass="29920">MAPPESLRAFPPRGTTAFAAGRRGQPEPLLAVPRFGKAGARQRRGRGFTLIELLVALAAMALLAIMSWRGLDGMVRTQESTRTQGEQQTVLQTVLAQWNADLNALMPLEGQQVLDWDGQVLRLTRKSSGPLDQGAWVVAWSRRNVEGRFQWVRWQSLPLRSISEWTEAWAQAAQWGRNPSSDQMRRETVLLPLDLWRVYYYRSNAWSNPLSSDGGTTNTGNPSAAEPRNLPNVPDGIRIELTLPEGRPMNGVLTLDWVNPLRSNNRT</sequence>
<dbReference type="OrthoDB" id="9151668at2"/>
<evidence type="ECO:0000256" key="6">
    <source>
        <dbReference type="ARBA" id="ARBA00022989"/>
    </source>
</evidence>
<proteinExistence type="predicted"/>
<dbReference type="Proteomes" id="UP000261948">
    <property type="component" value="Unassembled WGS sequence"/>
</dbReference>
<keyword evidence="6 9" id="KW-1133">Transmembrane helix</keyword>
<evidence type="ECO:0000313" key="11">
    <source>
        <dbReference type="Proteomes" id="UP000261948"/>
    </source>
</evidence>
<feature type="compositionally biased region" description="Polar residues" evidence="8">
    <location>
        <begin position="210"/>
        <end position="222"/>
    </location>
</feature>
<keyword evidence="7 9" id="KW-0472">Membrane</keyword>
<feature type="region of interest" description="Disordered" evidence="8">
    <location>
        <begin position="210"/>
        <end position="234"/>
    </location>
</feature>
<dbReference type="AlphaFoldDB" id="A0A373FFD1"/>
<gene>
    <name evidence="10" type="ORF">DZC30_16480</name>
</gene>
<evidence type="ECO:0000256" key="7">
    <source>
        <dbReference type="ARBA" id="ARBA00023136"/>
    </source>
</evidence>
<keyword evidence="5 9" id="KW-0812">Transmembrane</keyword>
<dbReference type="PROSITE" id="PS00409">
    <property type="entry name" value="PROKAR_NTER_METHYL"/>
    <property type="match status" value="1"/>
</dbReference>
<keyword evidence="2" id="KW-1003">Cell membrane</keyword>
<accession>A0A373FFD1</accession>
<dbReference type="PANTHER" id="PTHR39583:SF2">
    <property type="entry name" value="TYPE II SECRETION SYSTEM PROTEIN J"/>
    <property type="match status" value="1"/>
</dbReference>
<evidence type="ECO:0000256" key="9">
    <source>
        <dbReference type="SAM" id="Phobius"/>
    </source>
</evidence>
<dbReference type="EMBL" id="QURR01000022">
    <property type="protein sequence ID" value="RGE42707.1"/>
    <property type="molecule type" value="Genomic_DNA"/>
</dbReference>
<evidence type="ECO:0000313" key="10">
    <source>
        <dbReference type="EMBL" id="RGE42707.1"/>
    </source>
</evidence>
<evidence type="ECO:0000256" key="2">
    <source>
        <dbReference type="ARBA" id="ARBA00022475"/>
    </source>
</evidence>
<evidence type="ECO:0000256" key="1">
    <source>
        <dbReference type="ARBA" id="ARBA00004377"/>
    </source>
</evidence>
<dbReference type="InterPro" id="IPR045584">
    <property type="entry name" value="Pilin-like"/>
</dbReference>
<feature type="region of interest" description="Disordered" evidence="8">
    <location>
        <begin position="1"/>
        <end position="23"/>
    </location>
</feature>
<dbReference type="SUPFAM" id="SSF54523">
    <property type="entry name" value="Pili subunits"/>
    <property type="match status" value="1"/>
</dbReference>
<evidence type="ECO:0000256" key="5">
    <source>
        <dbReference type="ARBA" id="ARBA00022692"/>
    </source>
</evidence>
<dbReference type="GO" id="GO:0005886">
    <property type="term" value="C:plasma membrane"/>
    <property type="evidence" value="ECO:0007669"/>
    <property type="project" value="UniProtKB-SubCell"/>
</dbReference>
<protein>
    <submittedName>
        <fullName evidence="10">Prepilin-type N-terminal cleavage/methylation domain-containing protein</fullName>
    </submittedName>
</protein>
<evidence type="ECO:0000256" key="8">
    <source>
        <dbReference type="SAM" id="MobiDB-lite"/>
    </source>
</evidence>
<name>A0A373FFD1_COMTE</name>
<dbReference type="InterPro" id="IPR012902">
    <property type="entry name" value="N_methyl_site"/>
</dbReference>
<dbReference type="PANTHER" id="PTHR39583">
    <property type="entry name" value="TYPE II SECRETION SYSTEM PROTEIN J-RELATED"/>
    <property type="match status" value="1"/>
</dbReference>
<evidence type="ECO:0000256" key="4">
    <source>
        <dbReference type="ARBA" id="ARBA00022519"/>
    </source>
</evidence>
<feature type="transmembrane region" description="Helical" evidence="9">
    <location>
        <begin position="47"/>
        <end position="68"/>
    </location>
</feature>
<dbReference type="GO" id="GO:0015628">
    <property type="term" value="P:protein secretion by the type II secretion system"/>
    <property type="evidence" value="ECO:0007669"/>
    <property type="project" value="TreeGrafter"/>
</dbReference>
<dbReference type="NCBIfam" id="TIGR02532">
    <property type="entry name" value="IV_pilin_GFxxxE"/>
    <property type="match status" value="1"/>
</dbReference>
<dbReference type="Pfam" id="PF07963">
    <property type="entry name" value="N_methyl"/>
    <property type="match status" value="1"/>
</dbReference>